<gene>
    <name evidence="1" type="ORF">S01H1_09825</name>
</gene>
<organism evidence="1">
    <name type="scientific">marine sediment metagenome</name>
    <dbReference type="NCBI Taxonomy" id="412755"/>
    <lineage>
        <taxon>unclassified sequences</taxon>
        <taxon>metagenomes</taxon>
        <taxon>ecological metagenomes</taxon>
    </lineage>
</organism>
<reference evidence="1" key="1">
    <citation type="journal article" date="2014" name="Front. Microbiol.">
        <title>High frequency of phylogenetically diverse reductive dehalogenase-homologous genes in deep subseafloor sedimentary metagenomes.</title>
        <authorList>
            <person name="Kawai M."/>
            <person name="Futagami T."/>
            <person name="Toyoda A."/>
            <person name="Takaki Y."/>
            <person name="Nishi S."/>
            <person name="Hori S."/>
            <person name="Arai W."/>
            <person name="Tsubouchi T."/>
            <person name="Morono Y."/>
            <person name="Uchiyama I."/>
            <person name="Ito T."/>
            <person name="Fujiyama A."/>
            <person name="Inagaki F."/>
            <person name="Takami H."/>
        </authorList>
    </citation>
    <scope>NUCLEOTIDE SEQUENCE</scope>
    <source>
        <strain evidence="1">Expedition CK06-06</strain>
    </source>
</reference>
<proteinExistence type="predicted"/>
<protein>
    <submittedName>
        <fullName evidence="1">Uncharacterized protein</fullName>
    </submittedName>
</protein>
<comment type="caution">
    <text evidence="1">The sequence shown here is derived from an EMBL/GenBank/DDBJ whole genome shotgun (WGS) entry which is preliminary data.</text>
</comment>
<sequence length="108" mass="12430">MPKKRKIHLTCESVLNYQIPDKYKNDLVKIVITGTTSEIQSINKLPHIIELQKEAKVVFKDNPLIIEDIAIDMKRKSFRELIMDCINSKPKMKRLFAELYGNGGLASQ</sequence>
<accession>X0RGC2</accession>
<evidence type="ECO:0000313" key="1">
    <source>
        <dbReference type="EMBL" id="GAF67823.1"/>
    </source>
</evidence>
<dbReference type="EMBL" id="BARS01005018">
    <property type="protein sequence ID" value="GAF67823.1"/>
    <property type="molecule type" value="Genomic_DNA"/>
</dbReference>
<dbReference type="AlphaFoldDB" id="X0RGC2"/>
<name>X0RGC2_9ZZZZ</name>